<evidence type="ECO:0000313" key="1">
    <source>
        <dbReference type="EMBL" id="MDH4625726.1"/>
    </source>
</evidence>
<name>A0A0P9XUH3_PSESX</name>
<dbReference type="Proteomes" id="UP001162155">
    <property type="component" value="Unassembled WGS sequence"/>
</dbReference>
<dbReference type="AlphaFoldDB" id="A0A0P9XUH3"/>
<gene>
    <name evidence="1" type="ORF">JW322_29190</name>
</gene>
<sequence length="54" mass="6278">MATTPTHFKYQCRICQKKHLQPVLQEALEKTPVPRCCGRDRDMAFKGHHNEAQV</sequence>
<dbReference type="EMBL" id="JAFFRZ010000003">
    <property type="protein sequence ID" value="MDH4625726.1"/>
    <property type="molecule type" value="Genomic_DNA"/>
</dbReference>
<proteinExistence type="predicted"/>
<protein>
    <submittedName>
        <fullName evidence="1">Uncharacterized protein</fullName>
    </submittedName>
</protein>
<accession>A0A0P9XUH3</accession>
<evidence type="ECO:0000313" key="2">
    <source>
        <dbReference type="Proteomes" id="UP001162155"/>
    </source>
</evidence>
<dbReference type="RefSeq" id="WP_154598117.1">
    <property type="nucleotide sequence ID" value="NZ_JAFFRY010000077.1"/>
</dbReference>
<organism evidence="1 2">
    <name type="scientific">Pseudomonas syringae pv. papulans</name>
    <dbReference type="NCBI Taxonomy" id="83963"/>
    <lineage>
        <taxon>Bacteria</taxon>
        <taxon>Pseudomonadati</taxon>
        <taxon>Pseudomonadota</taxon>
        <taxon>Gammaproteobacteria</taxon>
        <taxon>Pseudomonadales</taxon>
        <taxon>Pseudomonadaceae</taxon>
        <taxon>Pseudomonas</taxon>
        <taxon>Pseudomonas syringae</taxon>
    </lineage>
</organism>
<reference evidence="1" key="1">
    <citation type="submission" date="2021-02" db="EMBL/GenBank/DDBJ databases">
        <title>Genome analysis of blister spot of apple pathogen from New York area.</title>
        <authorList>
            <person name="Kandel P."/>
            <person name="Hockett K.L."/>
            <person name="Santander R."/>
            <person name="Acimovic S."/>
        </authorList>
    </citation>
    <scope>NUCLEOTIDE SEQUENCE</scope>
    <source>
        <strain evidence="1">PSP1</strain>
    </source>
</reference>
<comment type="caution">
    <text evidence="1">The sequence shown here is derived from an EMBL/GenBank/DDBJ whole genome shotgun (WGS) entry which is preliminary data.</text>
</comment>